<dbReference type="Pfam" id="PF07707">
    <property type="entry name" value="BACK"/>
    <property type="match status" value="1"/>
</dbReference>
<dbReference type="InterPro" id="IPR015915">
    <property type="entry name" value="Kelch-typ_b-propeller"/>
</dbReference>
<evidence type="ECO:0000256" key="2">
    <source>
        <dbReference type="ARBA" id="ARBA00022737"/>
    </source>
</evidence>
<dbReference type="Pfam" id="PF01344">
    <property type="entry name" value="Kelch_1"/>
    <property type="match status" value="2"/>
</dbReference>
<dbReference type="Pfam" id="PF24681">
    <property type="entry name" value="Kelch_KLHDC2_KLHL20_DRC7"/>
    <property type="match status" value="1"/>
</dbReference>
<organism evidence="4 5">
    <name type="scientific">Oryzias sinensis</name>
    <name type="common">Chinese medaka</name>
    <dbReference type="NCBI Taxonomy" id="183150"/>
    <lineage>
        <taxon>Eukaryota</taxon>
        <taxon>Metazoa</taxon>
        <taxon>Chordata</taxon>
        <taxon>Craniata</taxon>
        <taxon>Vertebrata</taxon>
        <taxon>Euteleostomi</taxon>
        <taxon>Actinopterygii</taxon>
        <taxon>Neopterygii</taxon>
        <taxon>Teleostei</taxon>
        <taxon>Neoteleostei</taxon>
        <taxon>Acanthomorphata</taxon>
        <taxon>Ovalentaria</taxon>
        <taxon>Atherinomorphae</taxon>
        <taxon>Beloniformes</taxon>
        <taxon>Adrianichthyidae</taxon>
        <taxon>Oryziinae</taxon>
        <taxon>Oryzias</taxon>
    </lineage>
</organism>
<dbReference type="GeneTree" id="ENSGT00940000154664"/>
<dbReference type="InterPro" id="IPR006652">
    <property type="entry name" value="Kelch_1"/>
</dbReference>
<dbReference type="PROSITE" id="PS50097">
    <property type="entry name" value="BTB"/>
    <property type="match status" value="1"/>
</dbReference>
<name>A0A8C7XBE1_9TELE</name>
<dbReference type="SMART" id="SM00612">
    <property type="entry name" value="Kelch"/>
    <property type="match status" value="6"/>
</dbReference>
<reference evidence="4" key="1">
    <citation type="submission" date="2025-08" db="UniProtKB">
        <authorList>
            <consortium name="Ensembl"/>
        </authorList>
    </citation>
    <scope>IDENTIFICATION</scope>
</reference>
<dbReference type="InterPro" id="IPR000210">
    <property type="entry name" value="BTB/POZ_dom"/>
</dbReference>
<dbReference type="SMART" id="SM00875">
    <property type="entry name" value="BACK"/>
    <property type="match status" value="1"/>
</dbReference>
<dbReference type="SUPFAM" id="SSF54695">
    <property type="entry name" value="POZ domain"/>
    <property type="match status" value="1"/>
</dbReference>
<dbReference type="InterPro" id="IPR011333">
    <property type="entry name" value="SKP1/BTB/POZ_sf"/>
</dbReference>
<feature type="domain" description="BTB" evidence="3">
    <location>
        <begin position="18"/>
        <end position="84"/>
    </location>
</feature>
<reference evidence="4" key="2">
    <citation type="submission" date="2025-09" db="UniProtKB">
        <authorList>
            <consortium name="Ensembl"/>
        </authorList>
    </citation>
    <scope>IDENTIFICATION</scope>
</reference>
<dbReference type="PANTHER" id="PTHR45632">
    <property type="entry name" value="LD33804P"/>
    <property type="match status" value="1"/>
</dbReference>
<dbReference type="InterPro" id="IPR017096">
    <property type="entry name" value="BTB-kelch_protein"/>
</dbReference>
<evidence type="ECO:0000313" key="5">
    <source>
        <dbReference type="Proteomes" id="UP000694383"/>
    </source>
</evidence>
<dbReference type="SMART" id="SM00225">
    <property type="entry name" value="BTB"/>
    <property type="match status" value="1"/>
</dbReference>
<dbReference type="FunFam" id="1.25.40.420:FF:000001">
    <property type="entry name" value="Kelch-like family member 12"/>
    <property type="match status" value="1"/>
</dbReference>
<evidence type="ECO:0000313" key="4">
    <source>
        <dbReference type="Ensembl" id="ENSOSIP00000010067.1"/>
    </source>
</evidence>
<keyword evidence="1" id="KW-0880">Kelch repeat</keyword>
<dbReference type="Proteomes" id="UP000694383">
    <property type="component" value="Unplaced"/>
</dbReference>
<dbReference type="Ensembl" id="ENSOSIT00000010714.1">
    <property type="protein sequence ID" value="ENSOSIP00000010067.1"/>
    <property type="gene ID" value="ENSOSIG00000006240.1"/>
</dbReference>
<sequence>MSREDSLYFMFYQRRHLCDAVLRVGDTEFHVHKIILYACSPYFRNLFTHWSGPDCRIFDVTEVSSDTMNLIIEFCYTGFVPVTEANVEELFVTADRFDIPGLMQVCSDFLESMLMPENCIGIWLLADSYYYPELRHKALSFILKHFEMVAVASKQFPLLPVHHLIQIIQCNQLLVKKEETVYEAVLKWISYSLQERAKYISLLFPHVRLALMDEIYICKNVMKNPLVYLSQDVRLIVLKTAKAIHQHSTQKFLKTTHWYPLIPPRLPPALIYAIGGWSNGNPVSTIEAYNPCTDHWVNLTFTEEAPRAYHGSAVLNGCLYCIGGYDRVTQLSSVSKLDLKMHTWQEVSPMHRKRCFVSVTVLNGFIYALGGYNGLRRLESAERFDPKRNQWTFISSMHERRSDASCVSFDGKVYICGGFTGMHCLATVECYDPRTDQWTMMASMSSRRSGVGVAVYENQIFAIGGFSGTERLATAEAYNPVTNAWETVRPMLCPRSNFGISVINSCLFVVGGYNGNHTTMEVEFYNSQTNKWTDARDMAVSRSALSCCMVEELNDIMDYITPCSPLLALPNFASLFSTLHPPNAGTQTF</sequence>
<dbReference type="Gene3D" id="3.30.710.10">
    <property type="entry name" value="Potassium Channel Kv1.1, Chain A"/>
    <property type="match status" value="1"/>
</dbReference>
<dbReference type="PANTHER" id="PTHR45632:SF3">
    <property type="entry name" value="KELCH-LIKE PROTEIN 32"/>
    <property type="match status" value="1"/>
</dbReference>
<evidence type="ECO:0000259" key="3">
    <source>
        <dbReference type="PROSITE" id="PS50097"/>
    </source>
</evidence>
<dbReference type="Gene3D" id="1.25.40.420">
    <property type="match status" value="1"/>
</dbReference>
<dbReference type="PIRSF" id="PIRSF037037">
    <property type="entry name" value="Kelch-like_protein_gigaxonin"/>
    <property type="match status" value="1"/>
</dbReference>
<evidence type="ECO:0000256" key="1">
    <source>
        <dbReference type="ARBA" id="ARBA00022441"/>
    </source>
</evidence>
<accession>A0A8C7XBE1</accession>
<proteinExistence type="predicted"/>
<dbReference type="Pfam" id="PF00651">
    <property type="entry name" value="BTB"/>
    <property type="match status" value="1"/>
</dbReference>
<keyword evidence="2" id="KW-0677">Repeat</keyword>
<protein>
    <submittedName>
        <fullName evidence="4">Kelch like family member 10</fullName>
    </submittedName>
</protein>
<dbReference type="InterPro" id="IPR011705">
    <property type="entry name" value="BACK"/>
</dbReference>
<keyword evidence="5" id="KW-1185">Reference proteome</keyword>
<dbReference type="SUPFAM" id="SSF117281">
    <property type="entry name" value="Kelch motif"/>
    <property type="match status" value="1"/>
</dbReference>
<dbReference type="AlphaFoldDB" id="A0A8C7XBE1"/>
<dbReference type="Gene3D" id="2.120.10.80">
    <property type="entry name" value="Kelch-type beta propeller"/>
    <property type="match status" value="2"/>
</dbReference>